<keyword evidence="5" id="KW-1185">Reference proteome</keyword>
<sequence>MGSSPRSAGAADSGRDAIHGWSPLAVAFEGGSDVACVWFSPHIPSSRLPVSSKLSSMHLSFVRSSFVSRCSSTRVSTCPLLLVGAVLMAVVVGRPAAPAFGQEAADEEGRVGGPGAANYELAERFAPYKVEDMAYDLTVDLQWIEGREGFWYDFETAEGTRYWIVDPEDGTQRELFDRERLASELTRITQDPWDAKHLPIENIRFVDENTLQFDVTSSQEVKDEDVEDVEEEQQKQDKEGAGADEETEQKVFHFEYDVTTQTLRELEDYEEPDDHPDWANVSPDGETVVFARNYDLWMMDGAAYEKVLDARRGEDGEDAEEAVEELDLEETRLTEDGEKYYSYAANNDGRGKTDTKKQEEKGERKAVDISWAKDSRRFALVRSDLRDVEELWVVHATGNDRPELETFKYPMPGEDSVGRDELWIYDLEAMEKTRVADTGWTDQSLSILDDRQFRYPGSEAPRRRVWLSEGSDALWYERHSRDRTKADLVVADAETGEIERTVVEERFNKYFHTQRPELLSNGDVLWLSERDGWSHLYRYGSDGTVEAQLTEGDWHVDAVKAVDEEEGVAYVSGNGREAGEDPYYDHLYRVQLDGSGVELLNPGDADHSATMNESARFFVDNHSRVDTVPRAVLRNAEGEVVTELQTADLSSLNEAGWQMPEPFEVTAADGVTDLHGVMYKPFDFDPEKEYPVITYVYPGPQTEAVPKAFAPSGDEVGLAQLGFIVVVAGHRGGHPDRSRWYHTYGYGNLRDYPLADKKATIEQLAARHDFIDGDRVGIYGHSGGGFLTTASLLQYPDVFDVGVASSGNHENNVYNRWWAETHHGVEPTENDSGEVSFDFSIGKNSELAGNLEGDLLLTTGTIDNNVHPANTYRMAKALIEAGKRFDLFVFPGQRHGYGSMDDYWFWLRAEYFAEHLLSDGRDRPNVAPLQQETPASERP</sequence>
<feature type="compositionally biased region" description="Basic and acidic residues" evidence="1">
    <location>
        <begin position="232"/>
        <end position="241"/>
    </location>
</feature>
<proteinExistence type="predicted"/>
<dbReference type="HOGENOM" id="CLU_006105_3_1_10"/>
<dbReference type="SUPFAM" id="SSF82171">
    <property type="entry name" value="DPP6 N-terminal domain-like"/>
    <property type="match status" value="1"/>
</dbReference>
<dbReference type="AlphaFoldDB" id="Q2RYX4"/>
<feature type="compositionally biased region" description="Acidic residues" evidence="1">
    <location>
        <begin position="222"/>
        <end position="231"/>
    </location>
</feature>
<dbReference type="PANTHER" id="PTHR11731">
    <property type="entry name" value="PROTEASE FAMILY S9B,C DIPEPTIDYL-PEPTIDASE IV-RELATED"/>
    <property type="match status" value="1"/>
</dbReference>
<dbReference type="eggNOG" id="COG1506">
    <property type="taxonomic scope" value="Bacteria"/>
</dbReference>
<dbReference type="InterPro" id="IPR002469">
    <property type="entry name" value="Peptidase_S9B_N"/>
</dbReference>
<dbReference type="GO" id="GO:0008239">
    <property type="term" value="F:dipeptidyl-peptidase activity"/>
    <property type="evidence" value="ECO:0007669"/>
    <property type="project" value="TreeGrafter"/>
</dbReference>
<dbReference type="EnsemblBacteria" id="ABC44609">
    <property type="protein sequence ID" value="ABC44609"/>
    <property type="gene ID" value="SRU_2765"/>
</dbReference>
<dbReference type="OrthoDB" id="9812921at2"/>
<dbReference type="Pfam" id="PF00930">
    <property type="entry name" value="DPPIV_N"/>
    <property type="match status" value="1"/>
</dbReference>
<evidence type="ECO:0000259" key="3">
    <source>
        <dbReference type="Pfam" id="PF00930"/>
    </source>
</evidence>
<evidence type="ECO:0000313" key="5">
    <source>
        <dbReference type="Proteomes" id="UP000008674"/>
    </source>
</evidence>
<protein>
    <submittedName>
        <fullName evidence="4">X-Pro dipeptidyl-peptidase</fullName>
    </submittedName>
</protein>
<dbReference type="Proteomes" id="UP000008674">
    <property type="component" value="Chromosome"/>
</dbReference>
<feature type="region of interest" description="Disordered" evidence="1">
    <location>
        <begin position="343"/>
        <end position="363"/>
    </location>
</feature>
<organism evidence="4 5">
    <name type="scientific">Salinibacter ruber (strain DSM 13855 / M31)</name>
    <dbReference type="NCBI Taxonomy" id="309807"/>
    <lineage>
        <taxon>Bacteria</taxon>
        <taxon>Pseudomonadati</taxon>
        <taxon>Rhodothermota</taxon>
        <taxon>Rhodothermia</taxon>
        <taxon>Rhodothermales</taxon>
        <taxon>Salinibacteraceae</taxon>
        <taxon>Salinibacter</taxon>
    </lineage>
</organism>
<dbReference type="eggNOG" id="COG0823">
    <property type="taxonomic scope" value="Bacteria"/>
</dbReference>
<dbReference type="GO" id="GO:0006508">
    <property type="term" value="P:proteolysis"/>
    <property type="evidence" value="ECO:0007669"/>
    <property type="project" value="InterPro"/>
</dbReference>
<feature type="domain" description="Dipeptidylpeptidase IV N-terminal" evidence="3">
    <location>
        <begin position="329"/>
        <end position="627"/>
    </location>
</feature>
<dbReference type="InterPro" id="IPR002470">
    <property type="entry name" value="Peptidase_S9A"/>
</dbReference>
<dbReference type="ESTHER" id="salrd-q2ryx4">
    <property type="family name" value="DPP4N_Peptidase_S9"/>
</dbReference>
<name>Q2RYX4_SALRD</name>
<reference evidence="4 5" key="1">
    <citation type="journal article" date="2005" name="Proc. Natl. Acad. Sci. U.S.A.">
        <title>The genome of Salinibacter ruber: convergence and gene exchange among hyperhalophilic bacteria and archaea.</title>
        <authorList>
            <person name="Mongodin E.F."/>
            <person name="Nelson K.E."/>
            <person name="Daugherty S."/>
            <person name="Deboy R.T."/>
            <person name="Wister J."/>
            <person name="Khouri H."/>
            <person name="Weidman J."/>
            <person name="Walsh D.A."/>
            <person name="Papke R.T."/>
            <person name="Sanchez Perez G."/>
            <person name="Sharma A.K."/>
            <person name="Nesbo C.L."/>
            <person name="MacLeod D."/>
            <person name="Bapteste E."/>
            <person name="Doolittle W.F."/>
            <person name="Charlebois R.L."/>
            <person name="Legault B."/>
            <person name="Rodriguez-Valera F."/>
        </authorList>
    </citation>
    <scope>NUCLEOTIDE SEQUENCE [LARGE SCALE GENOMIC DNA]</scope>
    <source>
        <strain evidence="5">DSM 13855 / CECT 5946 / M31</strain>
    </source>
</reference>
<dbReference type="PATRIC" id="fig|309807.25.peg.2883"/>
<dbReference type="InterPro" id="IPR001375">
    <property type="entry name" value="Peptidase_S9_cat"/>
</dbReference>
<dbReference type="Pfam" id="PF00326">
    <property type="entry name" value="Peptidase_S9"/>
    <property type="match status" value="1"/>
</dbReference>
<dbReference type="GO" id="GO:0004252">
    <property type="term" value="F:serine-type endopeptidase activity"/>
    <property type="evidence" value="ECO:0007669"/>
    <property type="project" value="InterPro"/>
</dbReference>
<feature type="domain" description="Peptidase S9 prolyl oligopeptidase catalytic" evidence="2">
    <location>
        <begin position="718"/>
        <end position="916"/>
    </location>
</feature>
<evidence type="ECO:0000256" key="1">
    <source>
        <dbReference type="SAM" id="MobiDB-lite"/>
    </source>
</evidence>
<dbReference type="STRING" id="309807.SRU_2765"/>
<dbReference type="InterPro" id="IPR029058">
    <property type="entry name" value="AB_hydrolase_fold"/>
</dbReference>
<evidence type="ECO:0000259" key="2">
    <source>
        <dbReference type="Pfam" id="PF00326"/>
    </source>
</evidence>
<dbReference type="KEGG" id="sru:SRU_2765"/>
<gene>
    <name evidence="4" type="ordered locus">SRU_2765</name>
</gene>
<dbReference type="InterPro" id="IPR050278">
    <property type="entry name" value="Serine_Prot_S9B/DPPIV"/>
</dbReference>
<accession>Q2RYX4</accession>
<evidence type="ECO:0000313" key="4">
    <source>
        <dbReference type="EMBL" id="ABC44609.1"/>
    </source>
</evidence>
<feature type="region of interest" description="Disordered" evidence="1">
    <location>
        <begin position="217"/>
        <end position="248"/>
    </location>
</feature>
<dbReference type="Gene3D" id="3.40.50.1820">
    <property type="entry name" value="alpha/beta hydrolase"/>
    <property type="match status" value="1"/>
</dbReference>
<dbReference type="EMBL" id="CP000159">
    <property type="protein sequence ID" value="ABC44609.1"/>
    <property type="molecule type" value="Genomic_DNA"/>
</dbReference>
<dbReference type="SUPFAM" id="SSF53474">
    <property type="entry name" value="alpha/beta-Hydrolases"/>
    <property type="match status" value="1"/>
</dbReference>
<dbReference type="PANTHER" id="PTHR11731:SF193">
    <property type="entry name" value="DIPEPTIDYL PEPTIDASE 9"/>
    <property type="match status" value="1"/>
</dbReference>
<dbReference type="PRINTS" id="PR00862">
    <property type="entry name" value="PROLIGOPTASE"/>
</dbReference>
<dbReference type="Gene3D" id="2.140.10.30">
    <property type="entry name" value="Dipeptidylpeptidase IV, N-terminal domain"/>
    <property type="match status" value="1"/>
</dbReference>
<feature type="compositionally biased region" description="Basic and acidic residues" evidence="1">
    <location>
        <begin position="349"/>
        <end position="363"/>
    </location>
</feature>